<accession>A0A4P6L5B5</accession>
<keyword evidence="2" id="KW-0812">Transmembrane</keyword>
<feature type="transmembrane region" description="Helical" evidence="2">
    <location>
        <begin position="6"/>
        <end position="29"/>
    </location>
</feature>
<sequence>MPAVPLWAISALKWLLIGLLLVGLGFSWGHQWGTEGFEKYKAEQAEAISNLKAKSEKINTVTVTKYVDRIQVVREKGETIEKKVIEHVPRNTCVLPADVRSLLNEAAGSPLSVTSGTADAASEATGETPRKGR</sequence>
<keyword evidence="4" id="KW-1185">Reference proteome</keyword>
<evidence type="ECO:0000313" key="3">
    <source>
        <dbReference type="EMBL" id="QBE66841.1"/>
    </source>
</evidence>
<dbReference type="Proteomes" id="UP000290637">
    <property type="component" value="Chromosome"/>
</dbReference>
<reference evidence="3 4" key="1">
    <citation type="submission" date="2019-02" db="EMBL/GenBank/DDBJ databases">
        <title>Draft Genome Sequences of Six Type Strains of the Genus Massilia.</title>
        <authorList>
            <person name="Miess H."/>
            <person name="Frediansyhah A."/>
            <person name="Gross H."/>
        </authorList>
    </citation>
    <scope>NUCLEOTIDE SEQUENCE [LARGE SCALE GENOMIC DNA]</scope>
    <source>
        <strain evidence="3 4">DSM 17473</strain>
    </source>
</reference>
<evidence type="ECO:0000313" key="4">
    <source>
        <dbReference type="Proteomes" id="UP000290637"/>
    </source>
</evidence>
<dbReference type="RefSeq" id="WP_130189948.1">
    <property type="nucleotide sequence ID" value="NZ_CP035913.1"/>
</dbReference>
<dbReference type="AlphaFoldDB" id="A0A4P6L5B5"/>
<organism evidence="3 4">
    <name type="scientific">Pseudoduganella lutea</name>
    <dbReference type="NCBI Taxonomy" id="321985"/>
    <lineage>
        <taxon>Bacteria</taxon>
        <taxon>Pseudomonadati</taxon>
        <taxon>Pseudomonadota</taxon>
        <taxon>Betaproteobacteria</taxon>
        <taxon>Burkholderiales</taxon>
        <taxon>Oxalobacteraceae</taxon>
        <taxon>Telluria group</taxon>
        <taxon>Pseudoduganella</taxon>
    </lineage>
</organism>
<dbReference type="EMBL" id="CP035913">
    <property type="protein sequence ID" value="QBE66841.1"/>
    <property type="molecule type" value="Genomic_DNA"/>
</dbReference>
<dbReference type="OrthoDB" id="6058858at2"/>
<name>A0A4P6L5B5_9BURK</name>
<protein>
    <submittedName>
        <fullName evidence="3">Uncharacterized protein</fullName>
    </submittedName>
</protein>
<keyword evidence="2" id="KW-0472">Membrane</keyword>
<dbReference type="KEGG" id="plue:EWM63_30935"/>
<evidence type="ECO:0000256" key="1">
    <source>
        <dbReference type="SAM" id="MobiDB-lite"/>
    </source>
</evidence>
<evidence type="ECO:0000256" key="2">
    <source>
        <dbReference type="SAM" id="Phobius"/>
    </source>
</evidence>
<keyword evidence="2" id="KW-1133">Transmembrane helix</keyword>
<proteinExistence type="predicted"/>
<gene>
    <name evidence="3" type="ORF">EWM63_30935</name>
</gene>
<feature type="region of interest" description="Disordered" evidence="1">
    <location>
        <begin position="109"/>
        <end position="133"/>
    </location>
</feature>